<evidence type="ECO:0000313" key="8">
    <source>
        <dbReference type="Proteomes" id="UP000261540"/>
    </source>
</evidence>
<evidence type="ECO:0000256" key="2">
    <source>
        <dbReference type="ARBA" id="ARBA00006719"/>
    </source>
</evidence>
<feature type="chain" id="PRO_5017363851" evidence="6">
    <location>
        <begin position="22"/>
        <end position="126"/>
    </location>
</feature>
<dbReference type="GO" id="GO:0005576">
    <property type="term" value="C:extracellular region"/>
    <property type="evidence" value="ECO:0007669"/>
    <property type="project" value="UniProtKB-SubCell"/>
</dbReference>
<proteinExistence type="inferred from homology"/>
<protein>
    <submittedName>
        <fullName evidence="7">Urotensin-related peptide 1</fullName>
    </submittedName>
</protein>
<dbReference type="AlphaFoldDB" id="A0A3B3QCG2"/>
<keyword evidence="6" id="KW-0732">Signal</keyword>
<keyword evidence="3" id="KW-0964">Secreted</keyword>
<comment type="subcellular location">
    <subcellularLocation>
        <location evidence="1">Secreted</location>
    </subcellularLocation>
</comment>
<evidence type="ECO:0000256" key="4">
    <source>
        <dbReference type="ARBA" id="ARBA00022702"/>
    </source>
</evidence>
<dbReference type="GO" id="GO:0008217">
    <property type="term" value="P:regulation of blood pressure"/>
    <property type="evidence" value="ECO:0007669"/>
    <property type="project" value="InterPro"/>
</dbReference>
<dbReference type="GO" id="GO:0005179">
    <property type="term" value="F:hormone activity"/>
    <property type="evidence" value="ECO:0007669"/>
    <property type="project" value="UniProtKB-KW"/>
</dbReference>
<dbReference type="GO" id="GO:0097746">
    <property type="term" value="P:blood vessel diameter maintenance"/>
    <property type="evidence" value="ECO:0007669"/>
    <property type="project" value="InterPro"/>
</dbReference>
<name>A0A3B3QCG2_9TELE</name>
<evidence type="ECO:0000256" key="6">
    <source>
        <dbReference type="SAM" id="SignalP"/>
    </source>
</evidence>
<dbReference type="PROSITE" id="PS00984">
    <property type="entry name" value="UROTENSIN_II"/>
    <property type="match status" value="1"/>
</dbReference>
<evidence type="ECO:0000256" key="3">
    <source>
        <dbReference type="ARBA" id="ARBA00022525"/>
    </source>
</evidence>
<organism evidence="7 8">
    <name type="scientific">Paramormyrops kingsleyae</name>
    <dbReference type="NCBI Taxonomy" id="1676925"/>
    <lineage>
        <taxon>Eukaryota</taxon>
        <taxon>Metazoa</taxon>
        <taxon>Chordata</taxon>
        <taxon>Craniata</taxon>
        <taxon>Vertebrata</taxon>
        <taxon>Euteleostomi</taxon>
        <taxon>Actinopterygii</taxon>
        <taxon>Neopterygii</taxon>
        <taxon>Teleostei</taxon>
        <taxon>Osteoglossocephala</taxon>
        <taxon>Osteoglossomorpha</taxon>
        <taxon>Osteoglossiformes</taxon>
        <taxon>Mormyridae</taxon>
        <taxon>Paramormyrops</taxon>
    </lineage>
</organism>
<reference evidence="7" key="1">
    <citation type="submission" date="2025-08" db="UniProtKB">
        <authorList>
            <consortium name="Ensembl"/>
        </authorList>
    </citation>
    <scope>IDENTIFICATION</scope>
</reference>
<dbReference type="Ensembl" id="ENSPKIT00000028394.1">
    <property type="protein sequence ID" value="ENSPKIP00000004412.1"/>
    <property type="gene ID" value="ENSPKIG00000021537.1"/>
</dbReference>
<feature type="signal peptide" evidence="6">
    <location>
        <begin position="1"/>
        <end position="21"/>
    </location>
</feature>
<keyword evidence="8" id="KW-1185">Reference proteome</keyword>
<accession>A0A3B3QCG2</accession>
<dbReference type="GeneTree" id="ENSGT00670000099471"/>
<evidence type="ECO:0000256" key="5">
    <source>
        <dbReference type="ARBA" id="ARBA00023157"/>
    </source>
</evidence>
<sequence length="126" mass="14354">MLTWALICIVAMLHSAKRTQTFPLYSGMSLAPPAELIQKLVAEEEGEQTELEDRRHVKFQLGPNSDPWAKAKNSLQQENISNMVEDLKTAMLKLAPVDSLRNQGFFRQSPPKTTKRACFWKYCVTN</sequence>
<dbReference type="STRING" id="1676925.ENSPKIP00000004412"/>
<comment type="similarity">
    <text evidence="2">Belongs to the urotensin-2 family.</text>
</comment>
<evidence type="ECO:0000313" key="7">
    <source>
        <dbReference type="Ensembl" id="ENSPKIP00000004412.1"/>
    </source>
</evidence>
<dbReference type="InterPro" id="IPR001483">
    <property type="entry name" value="Urotensin_II"/>
</dbReference>
<reference evidence="7" key="2">
    <citation type="submission" date="2025-09" db="UniProtKB">
        <authorList>
            <consortium name="Ensembl"/>
        </authorList>
    </citation>
    <scope>IDENTIFICATION</scope>
</reference>
<keyword evidence="5" id="KW-1015">Disulfide bond</keyword>
<dbReference type="Proteomes" id="UP000261540">
    <property type="component" value="Unplaced"/>
</dbReference>
<evidence type="ECO:0000256" key="1">
    <source>
        <dbReference type="ARBA" id="ARBA00004613"/>
    </source>
</evidence>
<keyword evidence="4" id="KW-0372">Hormone</keyword>